<dbReference type="FunFam" id="3.30.300.30:FF:000007">
    <property type="entry name" value="4-coumarate--CoA ligase 2"/>
    <property type="match status" value="1"/>
</dbReference>
<evidence type="ECO:0000256" key="3">
    <source>
        <dbReference type="ARBA" id="ARBA00022741"/>
    </source>
</evidence>
<dbReference type="Gene3D" id="3.30.300.30">
    <property type="match status" value="1"/>
</dbReference>
<name>A0A0L0H8X6_SPIPD</name>
<dbReference type="STRING" id="645134.A0A0L0H8X6"/>
<dbReference type="InterPro" id="IPR045851">
    <property type="entry name" value="AMP-bd_C_sf"/>
</dbReference>
<dbReference type="GO" id="GO:0005524">
    <property type="term" value="F:ATP binding"/>
    <property type="evidence" value="ECO:0007669"/>
    <property type="project" value="UniProtKB-KW"/>
</dbReference>
<sequence length="549" mass="60099">MAPFKSSIPDVPIPVTDTYSFIFESKLPATLPPRRDQIALIDAATDQRVTYGELVHRIHRFAAGVRYKLGLNKWEVVGVFSPNQVDYPTVVFGALKAGCTVTLANPTYTADELAYQLTDAGAKILITCAPLLPVATAAAAKAGIAADKIFIFGREQVQGKKTIYDIFSCEYLAPIQFTKEELLNKPAYLCYSSGTTGRSKGVETTHYNMVANVAQLDAYYVHSNQYRPNDVWTGVLPFYHIYGLNLSLHTCFYAGISLVVFQKFDLVAYLEALQKYRVTYTHIVPPIILGLAKHPIVDKYDLSSLRMILSGAAPLSGDVSRAASARLKCSVLQGYGMTESSPVTHVGVEGKTPDGAIGVLVPNVEARLVDPDTGEDCAVNQPGELWVRGPNIMKGYHNNDEATRNTIDAEGWLHTGDIAYADKNGFFFIVDRLKELIKYKGFQVPPAELEGYLLTHPAIADAAVISRPDESAGELPRAYVVLKPGAKATEQEVQKFIEGKVAQHKRLRGGVAFVDEIPKAASGKILRRVLRDMDKEAMKREAAAGKAKL</sequence>
<comment type="similarity">
    <text evidence="1">Belongs to the ATP-dependent AMP-binding enzyme family.</text>
</comment>
<dbReference type="RefSeq" id="XP_016605677.1">
    <property type="nucleotide sequence ID" value="XM_016755285.1"/>
</dbReference>
<dbReference type="OrthoDB" id="1898221at2759"/>
<dbReference type="InterPro" id="IPR042099">
    <property type="entry name" value="ANL_N_sf"/>
</dbReference>
<keyword evidence="2" id="KW-0436">Ligase</keyword>
<evidence type="ECO:0008006" key="9">
    <source>
        <dbReference type="Google" id="ProtNLM"/>
    </source>
</evidence>
<keyword evidence="8" id="KW-1185">Reference proteome</keyword>
<evidence type="ECO:0000259" key="6">
    <source>
        <dbReference type="Pfam" id="PF13193"/>
    </source>
</evidence>
<dbReference type="InterPro" id="IPR020845">
    <property type="entry name" value="AMP-binding_CS"/>
</dbReference>
<dbReference type="SUPFAM" id="SSF56801">
    <property type="entry name" value="Acetyl-CoA synthetase-like"/>
    <property type="match status" value="1"/>
</dbReference>
<evidence type="ECO:0000256" key="4">
    <source>
        <dbReference type="ARBA" id="ARBA00022840"/>
    </source>
</evidence>
<dbReference type="PANTHER" id="PTHR24096">
    <property type="entry name" value="LONG-CHAIN-FATTY-ACID--COA LIGASE"/>
    <property type="match status" value="1"/>
</dbReference>
<dbReference type="InterPro" id="IPR000873">
    <property type="entry name" value="AMP-dep_synth/lig_dom"/>
</dbReference>
<dbReference type="PANTHER" id="PTHR24096:SF149">
    <property type="entry name" value="AMP-BINDING DOMAIN-CONTAINING PROTEIN-RELATED"/>
    <property type="match status" value="1"/>
</dbReference>
<dbReference type="InterPro" id="IPR025110">
    <property type="entry name" value="AMP-bd_C"/>
</dbReference>
<organism evidence="7 8">
    <name type="scientific">Spizellomyces punctatus (strain DAOM BR117)</name>
    <dbReference type="NCBI Taxonomy" id="645134"/>
    <lineage>
        <taxon>Eukaryota</taxon>
        <taxon>Fungi</taxon>
        <taxon>Fungi incertae sedis</taxon>
        <taxon>Chytridiomycota</taxon>
        <taxon>Chytridiomycota incertae sedis</taxon>
        <taxon>Chytridiomycetes</taxon>
        <taxon>Spizellomycetales</taxon>
        <taxon>Spizellomycetaceae</taxon>
        <taxon>Spizellomyces</taxon>
    </lineage>
</organism>
<evidence type="ECO:0000259" key="5">
    <source>
        <dbReference type="Pfam" id="PF00501"/>
    </source>
</evidence>
<accession>A0A0L0H8X6</accession>
<gene>
    <name evidence="7" type="ORF">SPPG_07106</name>
</gene>
<dbReference type="InParanoid" id="A0A0L0H8X6"/>
<feature type="domain" description="AMP-binding enzyme C-terminal" evidence="6">
    <location>
        <begin position="448"/>
        <end position="524"/>
    </location>
</feature>
<dbReference type="Gene3D" id="3.40.50.12780">
    <property type="entry name" value="N-terminal domain of ligase-like"/>
    <property type="match status" value="1"/>
</dbReference>
<dbReference type="GeneID" id="27690352"/>
<evidence type="ECO:0000256" key="1">
    <source>
        <dbReference type="ARBA" id="ARBA00006432"/>
    </source>
</evidence>
<reference evidence="7 8" key="1">
    <citation type="submission" date="2009-08" db="EMBL/GenBank/DDBJ databases">
        <title>The Genome Sequence of Spizellomyces punctatus strain DAOM BR117.</title>
        <authorList>
            <consortium name="The Broad Institute Genome Sequencing Platform"/>
            <person name="Russ C."/>
            <person name="Cuomo C."/>
            <person name="Shea T."/>
            <person name="Young S.K."/>
            <person name="Zeng Q."/>
            <person name="Koehrsen M."/>
            <person name="Haas B."/>
            <person name="Borodovsky M."/>
            <person name="Guigo R."/>
            <person name="Alvarado L."/>
            <person name="Berlin A."/>
            <person name="Bochicchio J."/>
            <person name="Borenstein D."/>
            <person name="Chapman S."/>
            <person name="Chen Z."/>
            <person name="Engels R."/>
            <person name="Freedman E."/>
            <person name="Gellesch M."/>
            <person name="Goldberg J."/>
            <person name="Griggs A."/>
            <person name="Gujja S."/>
            <person name="Heiman D."/>
            <person name="Hepburn T."/>
            <person name="Howarth C."/>
            <person name="Jen D."/>
            <person name="Larson L."/>
            <person name="Lewis B."/>
            <person name="Mehta T."/>
            <person name="Park D."/>
            <person name="Pearson M."/>
            <person name="Roberts A."/>
            <person name="Saif S."/>
            <person name="Shenoy N."/>
            <person name="Sisk P."/>
            <person name="Stolte C."/>
            <person name="Sykes S."/>
            <person name="Thomson T."/>
            <person name="Walk T."/>
            <person name="White J."/>
            <person name="Yandava C."/>
            <person name="Burger G."/>
            <person name="Gray M.W."/>
            <person name="Holland P.W.H."/>
            <person name="King N."/>
            <person name="Lang F.B.F."/>
            <person name="Roger A.J."/>
            <person name="Ruiz-Trillo I."/>
            <person name="Lander E."/>
            <person name="Nusbaum C."/>
        </authorList>
    </citation>
    <scope>NUCLEOTIDE SEQUENCE [LARGE SCALE GENOMIC DNA]</scope>
    <source>
        <strain evidence="7 8">DAOM BR117</strain>
    </source>
</reference>
<evidence type="ECO:0000256" key="2">
    <source>
        <dbReference type="ARBA" id="ARBA00022598"/>
    </source>
</evidence>
<feature type="domain" description="AMP-dependent synthetase/ligase" evidence="5">
    <location>
        <begin position="35"/>
        <end position="397"/>
    </location>
</feature>
<dbReference type="Pfam" id="PF13193">
    <property type="entry name" value="AMP-binding_C"/>
    <property type="match status" value="1"/>
</dbReference>
<dbReference type="PROSITE" id="PS00455">
    <property type="entry name" value="AMP_BINDING"/>
    <property type="match status" value="1"/>
</dbReference>
<protein>
    <recommendedName>
        <fullName evidence="9">4-coumarate-CoA ligase</fullName>
    </recommendedName>
</protein>
<keyword evidence="4" id="KW-0067">ATP-binding</keyword>
<evidence type="ECO:0000313" key="7">
    <source>
        <dbReference type="EMBL" id="KNC97637.1"/>
    </source>
</evidence>
<dbReference type="EMBL" id="KQ257463">
    <property type="protein sequence ID" value="KNC97637.1"/>
    <property type="molecule type" value="Genomic_DNA"/>
</dbReference>
<dbReference type="OMA" id="IPINPIY"/>
<dbReference type="Proteomes" id="UP000053201">
    <property type="component" value="Unassembled WGS sequence"/>
</dbReference>
<dbReference type="VEuPathDB" id="FungiDB:SPPG_07106"/>
<dbReference type="FunFam" id="3.40.50.12780:FF:000003">
    <property type="entry name" value="Long-chain-fatty-acid--CoA ligase FadD"/>
    <property type="match status" value="1"/>
</dbReference>
<dbReference type="Pfam" id="PF00501">
    <property type="entry name" value="AMP-binding"/>
    <property type="match status" value="1"/>
</dbReference>
<dbReference type="eggNOG" id="KOG1176">
    <property type="taxonomic scope" value="Eukaryota"/>
</dbReference>
<evidence type="ECO:0000313" key="8">
    <source>
        <dbReference type="Proteomes" id="UP000053201"/>
    </source>
</evidence>
<keyword evidence="3" id="KW-0547">Nucleotide-binding</keyword>
<dbReference type="AlphaFoldDB" id="A0A0L0H8X6"/>
<dbReference type="GO" id="GO:0016405">
    <property type="term" value="F:CoA-ligase activity"/>
    <property type="evidence" value="ECO:0007669"/>
    <property type="project" value="TreeGrafter"/>
</dbReference>
<proteinExistence type="inferred from homology"/>